<dbReference type="EMBL" id="FOEG01000002">
    <property type="protein sequence ID" value="SEO73381.1"/>
    <property type="molecule type" value="Genomic_DNA"/>
</dbReference>
<dbReference type="PIRSF" id="PIRSF002741">
    <property type="entry name" value="MppA"/>
    <property type="match status" value="1"/>
</dbReference>
<dbReference type="GO" id="GO:1904680">
    <property type="term" value="F:peptide transmembrane transporter activity"/>
    <property type="evidence" value="ECO:0007669"/>
    <property type="project" value="TreeGrafter"/>
</dbReference>
<dbReference type="SUPFAM" id="SSF53850">
    <property type="entry name" value="Periplasmic binding protein-like II"/>
    <property type="match status" value="1"/>
</dbReference>
<dbReference type="AlphaFoldDB" id="A0A1H8S3V6"/>
<dbReference type="STRING" id="406100.SAMN04488052_102466"/>
<sequence length="528" mass="58940">MHQNLCRLYSSVPSLRTAARVGSCLAVALLLSLTSACAPNQDPDVLTLGGPFEFTSQDPARDGFVYTRMQVAESLLEVDARGQLQPGLATDWQVSDDGLRWTFELREDVDFHDGAHMDAEAVVHALRMALRKPGAINTAPIDDFSVDGPYRVSVHLSEPFRPLGAIMAHFTSVILSPDSYTDEAAVPWMYGTGPYQVASFDPPHRIEVSRFDDYWGENANIGRAIYLTGHRAESRALQVMAGQTDIIYTLDPASLDLLQRQDDVHVHSDTIPRTIQIKLNSGHPFMAERDARRAMSLAVDRTGIAERVIRVPGTEANQLVPASLTDWHVDELPPLDHDIDHARSLLTDLGWEPGPDGVLRRDGERFELRMTTYADRPELIVVATAIQAQWRTIGIDLEVTVVNSSGIPREHHEGTLETALVARNYGNVADPLGVFLADYGNGGNGEWGAMGWESDEVPRWLRQMVATTDDDEYRELAERTARLLVEEMPVIPVVFYTQQTALSDRVENFSFDPYERNYRISEMSFPEQ</sequence>
<keyword evidence="4" id="KW-1185">Reference proteome</keyword>
<dbReference type="InterPro" id="IPR000914">
    <property type="entry name" value="SBP_5_dom"/>
</dbReference>
<proteinExistence type="predicted"/>
<dbReference type="GO" id="GO:0043190">
    <property type="term" value="C:ATP-binding cassette (ABC) transporter complex"/>
    <property type="evidence" value="ECO:0007669"/>
    <property type="project" value="InterPro"/>
</dbReference>
<evidence type="ECO:0000256" key="1">
    <source>
        <dbReference type="SAM" id="SignalP"/>
    </source>
</evidence>
<name>A0A1H8S3V6_9GAMM</name>
<dbReference type="OrthoDB" id="9801912at2"/>
<dbReference type="InterPro" id="IPR030678">
    <property type="entry name" value="Peptide/Ni-bd"/>
</dbReference>
<dbReference type="Proteomes" id="UP000199657">
    <property type="component" value="Unassembled WGS sequence"/>
</dbReference>
<feature type="chain" id="PRO_5011451839" evidence="1">
    <location>
        <begin position="39"/>
        <end position="528"/>
    </location>
</feature>
<dbReference type="Gene3D" id="3.40.190.10">
    <property type="entry name" value="Periplasmic binding protein-like II"/>
    <property type="match status" value="1"/>
</dbReference>
<dbReference type="Pfam" id="PF00496">
    <property type="entry name" value="SBP_bac_5"/>
    <property type="match status" value="1"/>
</dbReference>
<accession>A0A1H8S3V6</accession>
<dbReference type="Gene3D" id="3.10.105.10">
    <property type="entry name" value="Dipeptide-binding Protein, Domain 3"/>
    <property type="match status" value="1"/>
</dbReference>
<keyword evidence="1" id="KW-0732">Signal</keyword>
<evidence type="ECO:0000313" key="4">
    <source>
        <dbReference type="Proteomes" id="UP000199657"/>
    </source>
</evidence>
<dbReference type="GO" id="GO:0030288">
    <property type="term" value="C:outer membrane-bounded periplasmic space"/>
    <property type="evidence" value="ECO:0007669"/>
    <property type="project" value="UniProtKB-ARBA"/>
</dbReference>
<dbReference type="GO" id="GO:0015833">
    <property type="term" value="P:peptide transport"/>
    <property type="evidence" value="ECO:0007669"/>
    <property type="project" value="TreeGrafter"/>
</dbReference>
<gene>
    <name evidence="3" type="ORF">SAMN04488052_102466</name>
</gene>
<dbReference type="PANTHER" id="PTHR30290:SF83">
    <property type="entry name" value="ABC TRANSPORTER SUBSTRATE-BINDING PROTEIN"/>
    <property type="match status" value="1"/>
</dbReference>
<evidence type="ECO:0000313" key="3">
    <source>
        <dbReference type="EMBL" id="SEO73381.1"/>
    </source>
</evidence>
<feature type="signal peptide" evidence="1">
    <location>
        <begin position="1"/>
        <end position="38"/>
    </location>
</feature>
<dbReference type="InterPro" id="IPR039424">
    <property type="entry name" value="SBP_5"/>
</dbReference>
<feature type="domain" description="Solute-binding protein family 5" evidence="2">
    <location>
        <begin position="84"/>
        <end position="444"/>
    </location>
</feature>
<dbReference type="CDD" id="cd08490">
    <property type="entry name" value="PBP2_NikA_DppA_OppA_like_3"/>
    <property type="match status" value="1"/>
</dbReference>
<reference evidence="3 4" key="1">
    <citation type="submission" date="2016-10" db="EMBL/GenBank/DDBJ databases">
        <authorList>
            <person name="de Groot N.N."/>
        </authorList>
    </citation>
    <scope>NUCLEOTIDE SEQUENCE [LARGE SCALE GENOMIC DNA]</scope>
    <source>
        <strain evidence="3 4">CGMCC 1.6291</strain>
    </source>
</reference>
<organism evidence="3 4">
    <name type="scientific">Aquisalimonas asiatica</name>
    <dbReference type="NCBI Taxonomy" id="406100"/>
    <lineage>
        <taxon>Bacteria</taxon>
        <taxon>Pseudomonadati</taxon>
        <taxon>Pseudomonadota</taxon>
        <taxon>Gammaproteobacteria</taxon>
        <taxon>Chromatiales</taxon>
        <taxon>Ectothiorhodospiraceae</taxon>
        <taxon>Aquisalimonas</taxon>
    </lineage>
</organism>
<protein>
    <submittedName>
        <fullName evidence="3">Peptide/nickel transport system substrate-binding protein</fullName>
    </submittedName>
</protein>
<dbReference type="PANTHER" id="PTHR30290">
    <property type="entry name" value="PERIPLASMIC BINDING COMPONENT OF ABC TRANSPORTER"/>
    <property type="match status" value="1"/>
</dbReference>
<evidence type="ECO:0000259" key="2">
    <source>
        <dbReference type="Pfam" id="PF00496"/>
    </source>
</evidence>
<dbReference type="RefSeq" id="WP_091641332.1">
    <property type="nucleotide sequence ID" value="NZ_FOEG01000002.1"/>
</dbReference>